<evidence type="ECO:0000256" key="4">
    <source>
        <dbReference type="PIRSR" id="PIRSR001227-1"/>
    </source>
</evidence>
<dbReference type="CDD" id="cd03747">
    <property type="entry name" value="Ntn_PGA_like"/>
    <property type="match status" value="1"/>
</dbReference>
<feature type="binding site" evidence="5">
    <location>
        <position position="405"/>
    </location>
    <ligand>
        <name>Ca(2+)</name>
        <dbReference type="ChEBI" id="CHEBI:29108"/>
    </ligand>
</feature>
<reference evidence="7" key="1">
    <citation type="submission" date="2020-08" db="EMBL/GenBank/DDBJ databases">
        <title>Lewinella bacteria from marine environments.</title>
        <authorList>
            <person name="Zhong Y."/>
        </authorList>
    </citation>
    <scope>NUCLEOTIDE SEQUENCE</scope>
    <source>
        <strain evidence="7">KCTC 42187</strain>
    </source>
</reference>
<dbReference type="PANTHER" id="PTHR34218:SF4">
    <property type="entry name" value="ACYL-HOMOSERINE LACTONE ACYLASE QUIP"/>
    <property type="match status" value="1"/>
</dbReference>
<evidence type="ECO:0000313" key="8">
    <source>
        <dbReference type="Proteomes" id="UP000650081"/>
    </source>
</evidence>
<feature type="active site" description="Nucleophile" evidence="4">
    <location>
        <position position="333"/>
    </location>
</feature>
<keyword evidence="3" id="KW-0865">Zymogen</keyword>
<sequence>MKYYQLLLASFLLGAWLLIGSYPGLGGLPVPALGEFFNPATGFWRNTQPALSLRRGQRSIASAHPLAAGDIFFDDRGVPHIFAPTLENACFLQGYSHAADRLWQMDISTRATEGTLSEVLGQRTLERDRDQVRRGFRSAAQREIDTMRVHFPDDYRYLEAYAAGINAWIDQLQPRDYPVEYKLLGHQPLHWSPYRTALLMKGMSQSLSGYNVDAKTVKTRERLGAERYAELFPERFPGASPIVPDASGARPSAVPTLPVLPIPEVGDASAPGPTLPQRDFAGQPSPAPAAAPTTTSRSAYHAGSPQLNTLTDPHAVPEALPYTLLPPHPSNGSNNWAVSSEHSNTGYPLLASDPHLNLTLPSIWCEVQIHLPGVNARGVGLPGAPGIMIGFNDHVAYGETNVGHDVTDWFKITWTDSSRTHYLLDGAPTPATLVRDTLRVKGQAAEVIVTPYTIFGPVPYTEGPYADHAMRYLAQDAPGAGQRPHTIVGTFLGLMRATNYGDYEQALRGYVDPAQNFLFAAKDGDIAIRPNGFFPLRGTGNGTTPAAGDTRANNWRGYIPFEERPVHRNPTRGFVSSANQVTTGPYYPYPYTGNFDEYRGRYINRRLSDEPIFNQRTMKELQLSSYSLLAEELTPILIARINRKSLTPEGQALLRVISEWDYHYEGNSRAPTLFEAWRTKVYDLTFDEIPQDSGYVTPELWKWNALLRTQPDHPIFDVQASDNFVETGATLTQRAFDEILESLGGELPATWAETRASYVRHLGAIPGFGSGLITTGGGRHSPRALNGGNGASWRMVVELGPRPRAWGALPGGASGDPASIYYDFELDNWEHGRYHELVRWEDVTDAKNKANGHWAFGGD</sequence>
<dbReference type="InterPro" id="IPR023343">
    <property type="entry name" value="Penicillin_amidase_dom1"/>
</dbReference>
<evidence type="ECO:0000256" key="2">
    <source>
        <dbReference type="ARBA" id="ARBA00022801"/>
    </source>
</evidence>
<dbReference type="AlphaFoldDB" id="A0A923PLD0"/>
<dbReference type="EMBL" id="JACSIT010000078">
    <property type="protein sequence ID" value="MBC6993796.1"/>
    <property type="molecule type" value="Genomic_DNA"/>
</dbReference>
<dbReference type="RefSeq" id="WP_187465895.1">
    <property type="nucleotide sequence ID" value="NZ_JACSIT010000078.1"/>
</dbReference>
<protein>
    <submittedName>
        <fullName evidence="7">Penicillin acylase family protein</fullName>
    </submittedName>
</protein>
<organism evidence="7 8">
    <name type="scientific">Neolewinella lacunae</name>
    <dbReference type="NCBI Taxonomy" id="1517758"/>
    <lineage>
        <taxon>Bacteria</taxon>
        <taxon>Pseudomonadati</taxon>
        <taxon>Bacteroidota</taxon>
        <taxon>Saprospiria</taxon>
        <taxon>Saprospirales</taxon>
        <taxon>Lewinellaceae</taxon>
        <taxon>Neolewinella</taxon>
    </lineage>
</organism>
<dbReference type="Gene3D" id="1.10.439.10">
    <property type="entry name" value="Penicillin Amidohydrolase, domain 1"/>
    <property type="match status" value="1"/>
</dbReference>
<dbReference type="GO" id="GO:0017000">
    <property type="term" value="P:antibiotic biosynthetic process"/>
    <property type="evidence" value="ECO:0007669"/>
    <property type="project" value="InterPro"/>
</dbReference>
<keyword evidence="2" id="KW-0378">Hydrolase</keyword>
<dbReference type="Gene3D" id="2.30.120.10">
    <property type="match status" value="1"/>
</dbReference>
<dbReference type="GO" id="GO:0046872">
    <property type="term" value="F:metal ion binding"/>
    <property type="evidence" value="ECO:0007669"/>
    <property type="project" value="UniProtKB-KW"/>
</dbReference>
<name>A0A923PLD0_9BACT</name>
<gene>
    <name evidence="7" type="ORF">H9S92_06470</name>
</gene>
<comment type="cofactor">
    <cofactor evidence="5">
        <name>Ca(2+)</name>
        <dbReference type="ChEBI" id="CHEBI:29108"/>
    </cofactor>
    <text evidence="5">Binds 1 Ca(2+) ion per dimer.</text>
</comment>
<dbReference type="InterPro" id="IPR043147">
    <property type="entry name" value="Penicillin_amidase_A-knob"/>
</dbReference>
<keyword evidence="8" id="KW-1185">Reference proteome</keyword>
<evidence type="ECO:0000256" key="5">
    <source>
        <dbReference type="PIRSR" id="PIRSR001227-2"/>
    </source>
</evidence>
<evidence type="ECO:0000313" key="7">
    <source>
        <dbReference type="EMBL" id="MBC6993796.1"/>
    </source>
</evidence>
<feature type="compositionally biased region" description="Low complexity" evidence="6">
    <location>
        <begin position="288"/>
        <end position="299"/>
    </location>
</feature>
<dbReference type="SUPFAM" id="SSF56235">
    <property type="entry name" value="N-terminal nucleophile aminohydrolases (Ntn hydrolases)"/>
    <property type="match status" value="1"/>
</dbReference>
<keyword evidence="5" id="KW-0106">Calcium</keyword>
<dbReference type="PANTHER" id="PTHR34218">
    <property type="entry name" value="PEPTIDASE S45 PENICILLIN AMIDASE"/>
    <property type="match status" value="1"/>
</dbReference>
<dbReference type="Pfam" id="PF01804">
    <property type="entry name" value="Penicil_amidase"/>
    <property type="match status" value="1"/>
</dbReference>
<evidence type="ECO:0000256" key="6">
    <source>
        <dbReference type="SAM" id="MobiDB-lite"/>
    </source>
</evidence>
<dbReference type="Gene3D" id="3.60.20.10">
    <property type="entry name" value="Glutamine Phosphoribosylpyrophosphate, subunit 1, domain 1"/>
    <property type="match status" value="1"/>
</dbReference>
<accession>A0A923PLD0</accession>
<dbReference type="PIRSF" id="PIRSF001227">
    <property type="entry name" value="Pen_acylase"/>
    <property type="match status" value="1"/>
</dbReference>
<keyword evidence="5" id="KW-0479">Metal-binding</keyword>
<dbReference type="GO" id="GO:0016811">
    <property type="term" value="F:hydrolase activity, acting on carbon-nitrogen (but not peptide) bonds, in linear amides"/>
    <property type="evidence" value="ECO:0007669"/>
    <property type="project" value="InterPro"/>
</dbReference>
<proteinExistence type="inferred from homology"/>
<dbReference type="InterPro" id="IPR014395">
    <property type="entry name" value="Pen/GL7ACA/AHL_acylase"/>
</dbReference>
<comment type="similarity">
    <text evidence="1">Belongs to the peptidase S45 family.</text>
</comment>
<dbReference type="Proteomes" id="UP000650081">
    <property type="component" value="Unassembled WGS sequence"/>
</dbReference>
<evidence type="ECO:0000256" key="1">
    <source>
        <dbReference type="ARBA" id="ARBA00006586"/>
    </source>
</evidence>
<dbReference type="Gene3D" id="1.10.1400.10">
    <property type="match status" value="1"/>
</dbReference>
<feature type="binding site" evidence="5">
    <location>
        <position position="408"/>
    </location>
    <ligand>
        <name>Ca(2+)</name>
        <dbReference type="ChEBI" id="CHEBI:29108"/>
    </ligand>
</feature>
<feature type="region of interest" description="Disordered" evidence="6">
    <location>
        <begin position="242"/>
        <end position="313"/>
    </location>
</feature>
<dbReference type="InterPro" id="IPR029055">
    <property type="entry name" value="Ntn_hydrolases_N"/>
</dbReference>
<dbReference type="InterPro" id="IPR043146">
    <property type="entry name" value="Penicillin_amidase_N_B-knob"/>
</dbReference>
<comment type="caution">
    <text evidence="7">The sequence shown here is derived from an EMBL/GenBank/DDBJ whole genome shotgun (WGS) entry which is preliminary data.</text>
</comment>
<evidence type="ECO:0000256" key="3">
    <source>
        <dbReference type="ARBA" id="ARBA00023145"/>
    </source>
</evidence>
<dbReference type="InterPro" id="IPR002692">
    <property type="entry name" value="S45"/>
</dbReference>